<dbReference type="GO" id="GO:0009266">
    <property type="term" value="P:response to temperature stimulus"/>
    <property type="evidence" value="ECO:0007669"/>
    <property type="project" value="UniProtKB-ARBA"/>
</dbReference>
<comment type="catalytic activity">
    <reaction evidence="8">
        <text>ATP + H2O = ADP + phosphate + H(+)</text>
        <dbReference type="Rhea" id="RHEA:13065"/>
        <dbReference type="ChEBI" id="CHEBI:15377"/>
        <dbReference type="ChEBI" id="CHEBI:15378"/>
        <dbReference type="ChEBI" id="CHEBI:30616"/>
        <dbReference type="ChEBI" id="CHEBI:43474"/>
        <dbReference type="ChEBI" id="CHEBI:456216"/>
        <dbReference type="EC" id="3.6.4.13"/>
    </reaction>
</comment>
<evidence type="ECO:0000256" key="8">
    <source>
        <dbReference type="ARBA" id="ARBA00047984"/>
    </source>
</evidence>
<keyword evidence="4 11" id="KW-0378">Hydrolase</keyword>
<evidence type="ECO:0000256" key="12">
    <source>
        <dbReference type="SAM" id="MobiDB-lite"/>
    </source>
</evidence>
<feature type="domain" description="Helicase C-terminal" evidence="14">
    <location>
        <begin position="235"/>
        <end position="376"/>
    </location>
</feature>
<dbReference type="PROSITE" id="PS51195">
    <property type="entry name" value="Q_MOTIF"/>
    <property type="match status" value="1"/>
</dbReference>
<dbReference type="GO" id="GO:0003676">
    <property type="term" value="F:nucleic acid binding"/>
    <property type="evidence" value="ECO:0007669"/>
    <property type="project" value="InterPro"/>
</dbReference>
<dbReference type="InterPro" id="IPR050079">
    <property type="entry name" value="DEAD_box_RNA_helicase"/>
</dbReference>
<evidence type="ECO:0000313" key="16">
    <source>
        <dbReference type="EMBL" id="BCI63843.1"/>
    </source>
</evidence>
<evidence type="ECO:0000256" key="4">
    <source>
        <dbReference type="ARBA" id="ARBA00022801"/>
    </source>
</evidence>
<dbReference type="PANTHER" id="PTHR47959">
    <property type="entry name" value="ATP-DEPENDENT RNA HELICASE RHLE-RELATED"/>
    <property type="match status" value="1"/>
</dbReference>
<dbReference type="SMART" id="SM00487">
    <property type="entry name" value="DEXDc"/>
    <property type="match status" value="1"/>
</dbReference>
<evidence type="ECO:0000256" key="11">
    <source>
        <dbReference type="RuleBase" id="RU000492"/>
    </source>
</evidence>
<evidence type="ECO:0000256" key="7">
    <source>
        <dbReference type="ARBA" id="ARBA00038437"/>
    </source>
</evidence>
<evidence type="ECO:0000259" key="15">
    <source>
        <dbReference type="PROSITE" id="PS51195"/>
    </source>
</evidence>
<feature type="short sequence motif" description="Q motif" evidence="10">
    <location>
        <begin position="2"/>
        <end position="30"/>
    </location>
</feature>
<comment type="similarity">
    <text evidence="7 11">Belongs to the DEAD box helicase family.</text>
</comment>
<dbReference type="PANTHER" id="PTHR47959:SF13">
    <property type="entry name" value="ATP-DEPENDENT RNA HELICASE RHLE"/>
    <property type="match status" value="1"/>
</dbReference>
<dbReference type="AlphaFoldDB" id="A0A7G1HXU0"/>
<evidence type="ECO:0000256" key="5">
    <source>
        <dbReference type="ARBA" id="ARBA00022806"/>
    </source>
</evidence>
<evidence type="ECO:0000256" key="2">
    <source>
        <dbReference type="ARBA" id="ARBA00022490"/>
    </source>
</evidence>
<reference evidence="17" key="1">
    <citation type="submission" date="2020-07" db="EMBL/GenBank/DDBJ databases">
        <title>Complete genome sequencing of Coprobacter sp. strain 2CBH44.</title>
        <authorList>
            <person name="Sakamoto M."/>
            <person name="Murakami T."/>
            <person name="Mori H."/>
        </authorList>
    </citation>
    <scope>NUCLEOTIDE SEQUENCE [LARGE SCALE GENOMIC DNA]</scope>
    <source>
        <strain evidence="17">2CBH44</strain>
    </source>
</reference>
<dbReference type="InterPro" id="IPR000629">
    <property type="entry name" value="RNA-helicase_DEAD-box_CS"/>
</dbReference>
<evidence type="ECO:0000256" key="6">
    <source>
        <dbReference type="ARBA" id="ARBA00022840"/>
    </source>
</evidence>
<keyword evidence="3 11" id="KW-0547">Nucleotide-binding</keyword>
<gene>
    <name evidence="16" type="ORF">Cop2CBH44_21960</name>
</gene>
<dbReference type="InterPro" id="IPR011545">
    <property type="entry name" value="DEAD/DEAH_box_helicase_dom"/>
</dbReference>
<dbReference type="GO" id="GO:0005524">
    <property type="term" value="F:ATP binding"/>
    <property type="evidence" value="ECO:0007669"/>
    <property type="project" value="UniProtKB-KW"/>
</dbReference>
<feature type="compositionally biased region" description="Basic and acidic residues" evidence="12">
    <location>
        <begin position="574"/>
        <end position="583"/>
    </location>
</feature>
<dbReference type="InterPro" id="IPR001650">
    <property type="entry name" value="Helicase_C-like"/>
</dbReference>
<keyword evidence="2" id="KW-0963">Cytoplasm</keyword>
<evidence type="ECO:0000259" key="14">
    <source>
        <dbReference type="PROSITE" id="PS51194"/>
    </source>
</evidence>
<dbReference type="Pfam" id="PF00271">
    <property type="entry name" value="Helicase_C"/>
    <property type="match status" value="1"/>
</dbReference>
<dbReference type="InterPro" id="IPR012677">
    <property type="entry name" value="Nucleotide-bd_a/b_plait_sf"/>
</dbReference>
<sequence length="583" mass="66256">MKTFEELGICPVILKAITEMGYENPMPVQEEVIPHLLSENTDMVALAQTGTGKTAAFGLPVIQKINIKTNQPQALILSPTRELCLQIASDLTDYSKYIDGLKILPVYGGSSIESQIRTLKKGVHIVVATPGRLLDLMNRKMVKLENVNTVIMDEADEMLNMGFSDSINAILAEVPENRSMLLFSATMPAEIARISKKYMHNPKEIVIGSKNEGAKNVKHVYYMVHAKDKYLALKRIADYYPSIYGIIFCRTRRETQEIADQLIQDGYNADSLHGELSQAQRDAVMQKFRIKNLQLLVATDVAARGLDVDNLTHVINYGLPEDIETYTHRSGRTGRAGKTGTSIAIIHVKEKGRMKEIERIIGKKFEKGYIPTGKQICEKQLFNLVDRIEKVKVNEDEIASYLSPIFRKLEWLSNEDLIKRVVSLEFNRLLDYYADAQELDIPDERSRTKDSNSNEKKRSRRAEPGFTRMFINIGKTDGLYPNTLIDLINSNVQGRVTIGKIDLMTNFSFFEIEEKEARNVINGLKNIDFFGRRISVEEASNSGSPRESKRKNNDSAYRDRKNNRQGSSGRRRKYQESSSKRRR</sequence>
<keyword evidence="5 11" id="KW-0347">Helicase</keyword>
<dbReference type="PROSITE" id="PS00039">
    <property type="entry name" value="DEAD_ATP_HELICASE"/>
    <property type="match status" value="1"/>
</dbReference>
<keyword evidence="6 11" id="KW-0067">ATP-binding</keyword>
<dbReference type="InterPro" id="IPR005580">
    <property type="entry name" value="DbpA/CsdA_RNA-bd_dom"/>
</dbReference>
<feature type="domain" description="DEAD-box RNA helicase Q" evidence="15">
    <location>
        <begin position="2"/>
        <end position="30"/>
    </location>
</feature>
<dbReference type="Pfam" id="PF03880">
    <property type="entry name" value="DbpA"/>
    <property type="match status" value="1"/>
</dbReference>
<dbReference type="GO" id="GO:0016787">
    <property type="term" value="F:hydrolase activity"/>
    <property type="evidence" value="ECO:0007669"/>
    <property type="project" value="UniProtKB-KW"/>
</dbReference>
<dbReference type="GO" id="GO:0003724">
    <property type="term" value="F:RNA helicase activity"/>
    <property type="evidence" value="ECO:0007669"/>
    <property type="project" value="UniProtKB-EC"/>
</dbReference>
<evidence type="ECO:0000256" key="10">
    <source>
        <dbReference type="PROSITE-ProRule" id="PRU00552"/>
    </source>
</evidence>
<dbReference type="Proteomes" id="UP000594042">
    <property type="component" value="Chromosome"/>
</dbReference>
<dbReference type="InterPro" id="IPR027417">
    <property type="entry name" value="P-loop_NTPase"/>
</dbReference>
<feature type="domain" description="Helicase ATP-binding" evidence="13">
    <location>
        <begin position="34"/>
        <end position="205"/>
    </location>
</feature>
<dbReference type="InterPro" id="IPR044742">
    <property type="entry name" value="DEAD/DEAH_RhlB"/>
</dbReference>
<protein>
    <recommendedName>
        <fullName evidence="9">DEAD-box ATP-dependent RNA helicase RhpA</fullName>
        <ecNumber evidence="1">3.6.4.13</ecNumber>
    </recommendedName>
</protein>
<evidence type="ECO:0000256" key="9">
    <source>
        <dbReference type="ARBA" id="ARBA00074363"/>
    </source>
</evidence>
<dbReference type="PROSITE" id="PS51192">
    <property type="entry name" value="HELICASE_ATP_BIND_1"/>
    <property type="match status" value="1"/>
</dbReference>
<feature type="region of interest" description="Disordered" evidence="12">
    <location>
        <begin position="538"/>
        <end position="583"/>
    </location>
</feature>
<dbReference type="KEGG" id="copr:Cop2CBH44_21960"/>
<dbReference type="GO" id="GO:0042255">
    <property type="term" value="P:ribosome assembly"/>
    <property type="evidence" value="ECO:0007669"/>
    <property type="project" value="UniProtKB-ARBA"/>
</dbReference>
<organism evidence="16 17">
    <name type="scientific">Coprobacter secundus subsp. similis</name>
    <dbReference type="NCBI Taxonomy" id="2751153"/>
    <lineage>
        <taxon>Bacteria</taxon>
        <taxon>Pseudomonadati</taxon>
        <taxon>Bacteroidota</taxon>
        <taxon>Bacteroidia</taxon>
        <taxon>Bacteroidales</taxon>
        <taxon>Barnesiellaceae</taxon>
        <taxon>Coprobacter</taxon>
    </lineage>
</organism>
<dbReference type="Gene3D" id="3.40.50.300">
    <property type="entry name" value="P-loop containing nucleotide triphosphate hydrolases"/>
    <property type="match status" value="2"/>
</dbReference>
<evidence type="ECO:0000256" key="3">
    <source>
        <dbReference type="ARBA" id="ARBA00022741"/>
    </source>
</evidence>
<feature type="compositionally biased region" description="Basic and acidic residues" evidence="12">
    <location>
        <begin position="546"/>
        <end position="562"/>
    </location>
</feature>
<dbReference type="CDD" id="cd18787">
    <property type="entry name" value="SF2_C_DEAD"/>
    <property type="match status" value="1"/>
</dbReference>
<dbReference type="EMBL" id="AP023322">
    <property type="protein sequence ID" value="BCI63843.1"/>
    <property type="molecule type" value="Genomic_DNA"/>
</dbReference>
<dbReference type="GO" id="GO:0005829">
    <property type="term" value="C:cytosol"/>
    <property type="evidence" value="ECO:0007669"/>
    <property type="project" value="TreeGrafter"/>
</dbReference>
<dbReference type="Pfam" id="PF00270">
    <property type="entry name" value="DEAD"/>
    <property type="match status" value="1"/>
</dbReference>
<dbReference type="InterPro" id="IPR014014">
    <property type="entry name" value="RNA_helicase_DEAD_Q_motif"/>
</dbReference>
<accession>A0A7G1HXU0</accession>
<dbReference type="SMART" id="SM00490">
    <property type="entry name" value="HELICc"/>
    <property type="match status" value="1"/>
</dbReference>
<dbReference type="CDD" id="cd12252">
    <property type="entry name" value="RRM_DbpA"/>
    <property type="match status" value="1"/>
</dbReference>
<dbReference type="SUPFAM" id="SSF52540">
    <property type="entry name" value="P-loop containing nucleoside triphosphate hydrolases"/>
    <property type="match status" value="1"/>
</dbReference>
<evidence type="ECO:0000256" key="1">
    <source>
        <dbReference type="ARBA" id="ARBA00012552"/>
    </source>
</evidence>
<dbReference type="EC" id="3.6.4.13" evidence="1"/>
<evidence type="ECO:0000259" key="13">
    <source>
        <dbReference type="PROSITE" id="PS51192"/>
    </source>
</evidence>
<dbReference type="CDD" id="cd00268">
    <property type="entry name" value="DEADc"/>
    <property type="match status" value="1"/>
</dbReference>
<evidence type="ECO:0000313" key="17">
    <source>
        <dbReference type="Proteomes" id="UP000594042"/>
    </source>
</evidence>
<dbReference type="InterPro" id="IPR014001">
    <property type="entry name" value="Helicase_ATP-bd"/>
</dbReference>
<dbReference type="FunFam" id="3.40.50.300:FF:000108">
    <property type="entry name" value="ATP-dependent RNA helicase RhlE"/>
    <property type="match status" value="1"/>
</dbReference>
<dbReference type="RefSeq" id="WP_044226731.1">
    <property type="nucleotide sequence ID" value="NZ_AP023322.1"/>
</dbReference>
<dbReference type="Gene3D" id="3.30.70.330">
    <property type="match status" value="1"/>
</dbReference>
<name>A0A7G1HXU0_9BACT</name>
<proteinExistence type="inferred from homology"/>
<keyword evidence="17" id="KW-1185">Reference proteome</keyword>
<dbReference type="PROSITE" id="PS51194">
    <property type="entry name" value="HELICASE_CTER"/>
    <property type="match status" value="1"/>
</dbReference>